<dbReference type="Pfam" id="PF00557">
    <property type="entry name" value="Peptidase_M24"/>
    <property type="match status" value="1"/>
</dbReference>
<dbReference type="CDD" id="cd01092">
    <property type="entry name" value="APP-like"/>
    <property type="match status" value="1"/>
</dbReference>
<protein>
    <recommendedName>
        <fullName evidence="6">Peptidase M24 domain-containing protein</fullName>
    </recommendedName>
</protein>
<reference evidence="5" key="1">
    <citation type="submission" date="2018-05" db="EMBL/GenBank/DDBJ databases">
        <authorList>
            <person name="Lanie J.A."/>
            <person name="Ng W.-L."/>
            <person name="Kazmierczak K.M."/>
            <person name="Andrzejewski T.M."/>
            <person name="Davidsen T.M."/>
            <person name="Wayne K.J."/>
            <person name="Tettelin H."/>
            <person name="Glass J.I."/>
            <person name="Rusch D."/>
            <person name="Podicherti R."/>
            <person name="Tsui H.-C.T."/>
            <person name="Winkler M.E."/>
        </authorList>
    </citation>
    <scope>NUCLEOTIDE SEQUENCE</scope>
</reference>
<dbReference type="InterPro" id="IPR001714">
    <property type="entry name" value="Pept_M24_MAP"/>
</dbReference>
<feature type="domain" description="Peptidase M24" evidence="3">
    <location>
        <begin position="127"/>
        <end position="328"/>
    </location>
</feature>
<dbReference type="SUPFAM" id="SSF55920">
    <property type="entry name" value="Creatinase/aminopeptidase"/>
    <property type="match status" value="1"/>
</dbReference>
<dbReference type="Pfam" id="PF01321">
    <property type="entry name" value="Creatinase_N"/>
    <property type="match status" value="1"/>
</dbReference>
<dbReference type="GO" id="GO:0016787">
    <property type="term" value="F:hydrolase activity"/>
    <property type="evidence" value="ECO:0007669"/>
    <property type="project" value="UniProtKB-KW"/>
</dbReference>
<dbReference type="AlphaFoldDB" id="A0A381N3T4"/>
<keyword evidence="1" id="KW-0479">Metal-binding</keyword>
<dbReference type="InterPro" id="IPR029149">
    <property type="entry name" value="Creatin/AminoP/Spt16_N"/>
</dbReference>
<accession>A0A381N3T4</accession>
<evidence type="ECO:0000313" key="5">
    <source>
        <dbReference type="EMBL" id="SUZ49256.1"/>
    </source>
</evidence>
<dbReference type="EMBL" id="UINC01000111">
    <property type="protein sequence ID" value="SUZ49256.1"/>
    <property type="molecule type" value="Genomic_DNA"/>
</dbReference>
<dbReference type="Gene3D" id="3.90.230.10">
    <property type="entry name" value="Creatinase/methionine aminopeptidase superfamily"/>
    <property type="match status" value="1"/>
</dbReference>
<dbReference type="PRINTS" id="PR00599">
    <property type="entry name" value="MAPEPTIDASE"/>
</dbReference>
<name>A0A381N3T4_9ZZZZ</name>
<dbReference type="GO" id="GO:0046872">
    <property type="term" value="F:metal ion binding"/>
    <property type="evidence" value="ECO:0007669"/>
    <property type="project" value="UniProtKB-KW"/>
</dbReference>
<evidence type="ECO:0000259" key="4">
    <source>
        <dbReference type="Pfam" id="PF01321"/>
    </source>
</evidence>
<dbReference type="InterPro" id="IPR036005">
    <property type="entry name" value="Creatinase/aminopeptidase-like"/>
</dbReference>
<proteinExistence type="predicted"/>
<dbReference type="InterPro" id="IPR050659">
    <property type="entry name" value="Peptidase_M24B"/>
</dbReference>
<evidence type="ECO:0000256" key="2">
    <source>
        <dbReference type="ARBA" id="ARBA00022801"/>
    </source>
</evidence>
<dbReference type="Gene3D" id="3.40.350.10">
    <property type="entry name" value="Creatinase/prolidase N-terminal domain"/>
    <property type="match status" value="1"/>
</dbReference>
<evidence type="ECO:0000259" key="3">
    <source>
        <dbReference type="Pfam" id="PF00557"/>
    </source>
</evidence>
<dbReference type="InterPro" id="IPR000994">
    <property type="entry name" value="Pept_M24"/>
</dbReference>
<dbReference type="InterPro" id="IPR000587">
    <property type="entry name" value="Creatinase_N"/>
</dbReference>
<organism evidence="5">
    <name type="scientific">marine metagenome</name>
    <dbReference type="NCBI Taxonomy" id="408172"/>
    <lineage>
        <taxon>unclassified sequences</taxon>
        <taxon>metagenomes</taxon>
        <taxon>ecological metagenomes</taxon>
    </lineage>
</organism>
<keyword evidence="2" id="KW-0378">Hydrolase</keyword>
<dbReference type="PROSITE" id="PS00491">
    <property type="entry name" value="PROLINE_PEPTIDASE"/>
    <property type="match status" value="1"/>
</dbReference>
<feature type="domain" description="Creatinase N-terminal" evidence="4">
    <location>
        <begin position="1"/>
        <end position="116"/>
    </location>
</feature>
<sequence>MKSLLVDSFITSDSASLRWLSGFTGSAGKLLVNDAATYLLTDGRYAEQAEKQTQSTQIEVFVGGLDHQKDLIADHLQGISTVALEADRVTWLEAEELRESLSSQVVSTPGIVSELRRSKESAEIVRIEAAASVADCALSELRSELGNKPTEIEFARALDQAMYDGGAEGLSFETICASGPNAALPHARPSTRVIKSGDLVILDFGALVDGYHSDMTRTFVIGESDEQSWAMLNAVTDAQELGYQALQPGVEASEVDAACRSHLANLGLADHFVHGTGHGVGLEIHEAPWINALSETILEEGQVVTVEPGVYRPGFGGVRVEDTVLITATGARRLTSAPKDPLI</sequence>
<gene>
    <name evidence="5" type="ORF">METZ01_LOCUS2110</name>
</gene>
<evidence type="ECO:0000256" key="1">
    <source>
        <dbReference type="ARBA" id="ARBA00022723"/>
    </source>
</evidence>
<evidence type="ECO:0008006" key="6">
    <source>
        <dbReference type="Google" id="ProtNLM"/>
    </source>
</evidence>
<dbReference type="PANTHER" id="PTHR46112:SF8">
    <property type="entry name" value="CYTOPLASMIC PEPTIDASE PEPQ-RELATED"/>
    <property type="match status" value="1"/>
</dbReference>
<dbReference type="PANTHER" id="PTHR46112">
    <property type="entry name" value="AMINOPEPTIDASE"/>
    <property type="match status" value="1"/>
</dbReference>
<dbReference type="SUPFAM" id="SSF53092">
    <property type="entry name" value="Creatinase/prolidase N-terminal domain"/>
    <property type="match status" value="1"/>
</dbReference>
<dbReference type="InterPro" id="IPR001131">
    <property type="entry name" value="Peptidase_M24B_aminopep-P_CS"/>
</dbReference>